<proteinExistence type="predicted"/>
<dbReference type="FunCoup" id="A0A2K2CU32">
    <property type="interactions" value="145"/>
</dbReference>
<dbReference type="EMBL" id="CM000883">
    <property type="protein sequence ID" value="PNT65526.1"/>
    <property type="molecule type" value="Genomic_DNA"/>
</dbReference>
<dbReference type="InParanoid" id="A0A2K2CU32"/>
<dbReference type="STRING" id="15368.A0A2K2CU32"/>
<dbReference type="Pfam" id="PF03140">
    <property type="entry name" value="DUF247"/>
    <property type="match status" value="1"/>
</dbReference>
<reference evidence="3" key="3">
    <citation type="submission" date="2018-08" db="UniProtKB">
        <authorList>
            <consortium name="EnsemblPlants"/>
        </authorList>
    </citation>
    <scope>IDENTIFICATION</scope>
    <source>
        <strain evidence="3">cv. Bd21</strain>
    </source>
</reference>
<keyword evidence="1" id="KW-0812">Transmembrane</keyword>
<keyword evidence="1" id="KW-1133">Transmembrane helix</keyword>
<evidence type="ECO:0000313" key="3">
    <source>
        <dbReference type="EnsemblPlants" id="PNT65526"/>
    </source>
</evidence>
<reference evidence="2 3" key="1">
    <citation type="journal article" date="2010" name="Nature">
        <title>Genome sequencing and analysis of the model grass Brachypodium distachyon.</title>
        <authorList>
            <consortium name="International Brachypodium Initiative"/>
        </authorList>
    </citation>
    <scope>NUCLEOTIDE SEQUENCE [LARGE SCALE GENOMIC DNA]</scope>
    <source>
        <strain evidence="2 3">Bd21</strain>
    </source>
</reference>
<name>A0A2K2CU32_BRADI</name>
<reference evidence="2" key="2">
    <citation type="submission" date="2017-06" db="EMBL/GenBank/DDBJ databases">
        <title>WGS assembly of Brachypodium distachyon.</title>
        <authorList>
            <consortium name="The International Brachypodium Initiative"/>
            <person name="Lucas S."/>
            <person name="Harmon-Smith M."/>
            <person name="Lail K."/>
            <person name="Tice H."/>
            <person name="Grimwood J."/>
            <person name="Bruce D."/>
            <person name="Barry K."/>
            <person name="Shu S."/>
            <person name="Lindquist E."/>
            <person name="Wang M."/>
            <person name="Pitluck S."/>
            <person name="Vogel J.P."/>
            <person name="Garvin D.F."/>
            <person name="Mockler T.C."/>
            <person name="Schmutz J."/>
            <person name="Rokhsar D."/>
            <person name="Bevan M.W."/>
        </authorList>
    </citation>
    <scope>NUCLEOTIDE SEQUENCE</scope>
    <source>
        <strain evidence="2">Bd21</strain>
    </source>
</reference>
<gene>
    <name evidence="2" type="ORF">BRADI_4g43970v3</name>
</gene>
<dbReference type="Gramene" id="PNT65526">
    <property type="protein sequence ID" value="PNT65526"/>
    <property type="gene ID" value="BRADI_4g43970v3"/>
</dbReference>
<organism evidence="2">
    <name type="scientific">Brachypodium distachyon</name>
    <name type="common">Purple false brome</name>
    <name type="synonym">Trachynia distachya</name>
    <dbReference type="NCBI Taxonomy" id="15368"/>
    <lineage>
        <taxon>Eukaryota</taxon>
        <taxon>Viridiplantae</taxon>
        <taxon>Streptophyta</taxon>
        <taxon>Embryophyta</taxon>
        <taxon>Tracheophyta</taxon>
        <taxon>Spermatophyta</taxon>
        <taxon>Magnoliopsida</taxon>
        <taxon>Liliopsida</taxon>
        <taxon>Poales</taxon>
        <taxon>Poaceae</taxon>
        <taxon>BOP clade</taxon>
        <taxon>Pooideae</taxon>
        <taxon>Stipodae</taxon>
        <taxon>Brachypodieae</taxon>
        <taxon>Brachypodium</taxon>
    </lineage>
</organism>
<dbReference type="PANTHER" id="PTHR31170:SF25">
    <property type="entry name" value="BNAA09G04570D PROTEIN"/>
    <property type="match status" value="1"/>
</dbReference>
<dbReference type="ExpressionAtlas" id="A0A2K2CU32">
    <property type="expression patterns" value="baseline"/>
</dbReference>
<dbReference type="AlphaFoldDB" id="A0A2K2CU32"/>
<evidence type="ECO:0000256" key="1">
    <source>
        <dbReference type="SAM" id="Phobius"/>
    </source>
</evidence>
<keyword evidence="1" id="KW-0472">Membrane</keyword>
<evidence type="ECO:0000313" key="4">
    <source>
        <dbReference type="Proteomes" id="UP000008810"/>
    </source>
</evidence>
<evidence type="ECO:0000313" key="2">
    <source>
        <dbReference type="EMBL" id="PNT65526.1"/>
    </source>
</evidence>
<dbReference type="PANTHER" id="PTHR31170">
    <property type="entry name" value="BNAC04G53230D PROTEIN"/>
    <property type="match status" value="1"/>
</dbReference>
<dbReference type="Proteomes" id="UP000008810">
    <property type="component" value="Chromosome 4"/>
</dbReference>
<dbReference type="EnsemblPlants" id="PNT65526">
    <property type="protein sequence ID" value="PNT65526"/>
    <property type="gene ID" value="BRADI_4g43970v3"/>
</dbReference>
<sequence length="453" mass="51813">MNAVVVLKYGGSNELDQPPTIYRVPQELKRSCKQAFLPVAVELGLFAHPYRWTGSEHAIQHYKWCCVRRLISRHHLLQEPERTPALLRHCLDALESLEPRIRSSYHPRQQSYKVSSQELMCNMLLDGCFILHRLLKYARINRLEAFPAGLGRLNFSEQEDDDDDDWTQLFGRCWVWGFVTCDLLLLENQELRTDPDESGDVLVAGALHLFRSIRPQRLQSSHITCHEVHHLLHLFHRSVGLPEKEAAPGDQCRHVVPPSELPQWIPCARELEEAGVKFRARKAADATSFLDVRFHGGVLEIPTLELCDYSEPLFCNLIAFEQTYPLVPCHVTTYAVFMDCLVASPEDMRLLHLRGVLVNQMNGTGERDAVGIFGRLCSEAHLASDMNYLAGVIGQVDRYRRSRWPRWHAALVRDYFSNPRVAMSLAAVALLLGLTMIQAFFAAYSYFKPPKQQ</sequence>
<protein>
    <submittedName>
        <fullName evidence="2 3">Uncharacterized protein</fullName>
    </submittedName>
</protein>
<feature type="transmembrane region" description="Helical" evidence="1">
    <location>
        <begin position="421"/>
        <end position="447"/>
    </location>
</feature>
<dbReference type="OrthoDB" id="1936937at2759"/>
<accession>A0A2K2CU32</accession>
<dbReference type="InterPro" id="IPR004158">
    <property type="entry name" value="DUF247_pln"/>
</dbReference>
<keyword evidence="4" id="KW-1185">Reference proteome</keyword>